<comment type="caution">
    <text evidence="6">The sequence shown here is derived from an EMBL/GenBank/DDBJ whole genome shotgun (WGS) entry which is preliminary data.</text>
</comment>
<reference evidence="6 7" key="1">
    <citation type="submission" date="2021-03" db="EMBL/GenBank/DDBJ databases">
        <authorList>
            <person name="Grouzdev D.S."/>
        </authorList>
    </citation>
    <scope>NUCLEOTIDE SEQUENCE [LARGE SCALE GENOMIC DNA]</scope>
    <source>
        <strain evidence="6 7">M50-1</strain>
    </source>
</reference>
<protein>
    <submittedName>
        <fullName evidence="6">DUF11 domain-containing protein</fullName>
    </submittedName>
</protein>
<sequence length="1606" mass="170408">MRYYQAFLLQLVFRGTVLLFFLLPLFSTAGLVLRPASVEAHVAPAGAFGSAVGCLQQPDQFITSRYANTMYLPPGSTTEAAAAQNLPAVQGLTMNAAGAILATIGDLGAIYGLAYDDGAVSGRERIFAAAYTKRLTPYGPGGPGAIYVLTRTPTGWHLEGHITAPGAIGVNRPNSIPANYTDEQAIAGVGKTSLGDITISPDGRTLYVVNLGPKRIERFDLTRLGLPRYSGSLPIDLSVISSDPAVQTDLWPFAIAFWPFSSDRNAPHLVIGLTDSAARGGGAATASGDYFQVPPRIYVLAQHLGVGPWALALHQDLGNTLIQGIRQRHAGTLFEEVYSQWPGLTRSWNPWREDLQALPRFDNSVFYAQPMLTAIEFLNEAPSTGSPAEGRPLMILGLRDRTGDQSFNGNAQTPAFHYSSIAQGDTLTYRLNSSWQWVFQSGEAYEDDDYQGIATDPMPAHIENHMGALASVLNTQTSVEHIGTTLGVTALRGRNAQEVRIYEHASGAVTSGAISGRAPLIAGETASASKASNLGDLEVLCNYALIGGRVWDDLNGDGIRQTGEPAMGNVALELFQGLPGSAPVMSSTARAVTDSQGRYLFAVPPNTNFGIRITASGGSPGQWTRATLAQAGYHFTLPHAVADDTIRSNVDPALGIIEFAHPNEDLSQYAIRPPWNRADERTFDLGLTRQPPTGRIGDWVWLDTNRNGLQDDGATGVAGVTVTLEESTLGATLPRLVDPVTTGGNGAFAFTDLPPGLYQVRFSNLPFVPTLLRQGSDRNRDSDANASTGHATGWIRLQPHETRNDLDLGLVSEADLWVTKQGPPSVRAGASFDYILAYGNQGSSVAAGVELRDRLPPGLTYVAAQPAPTTVNGNELRWSIGSLNAGGTGSIRLTVRAATTFSPPDAVRWPVENQATISTTSYEITTANNEARHTTELQRPELGLSKTAPPQVLVGETFTYQLDYSNSGSTAARNLAITDQLPATVAFVAFEQNPGNICHYRYAGSTVGCTIPALAPGGHGTIRFQVMALPNEASTIVNQAQISTTDDGDRPDNNQATTTTLVQYPDLGLSLQITPRPLPVGETGAINISYRNSGPGISRGSVLTVTLDAETRVGNLPGNCQSIAPLNGEPRVQCNLGEINAHAAGSVAVPVQLPATPLDAATYAANTLTARGIIAGVTPERSSTLANNRASNQVDVTRPNVWVRVQAVNKSLPAAGPAGWLSFVRFRVEYGNNTASLTLPPALRHPAHLTRPAGGTSLRIMLPSNAELEQVSDAAGIPLGGYVSTTDASGAPMLVFDYGTLAAHASGDLYLTVRVREQPGSIVGLAARIATTTPGDETIDNSAADATDIVAPPAGIDGTGVVRLAMHSEFDPNHGGSDPNDGVYLSEGNRITWPAGEVLDFTPRLTALRVQDPLSGLDPLLPYAYYGRVVGWSIVNYQVNGRSLDARSDADATGRVGCRVGSSTLAQTALTGCTYIYPGATTVGGPINAILPTAPLTENEMQSQGHVYWTHRGPAGTPLPTMRSDVYLFTLDPMEEVRLTVEIEVEVWVVNLYPGAPLGDWTLNPIRITSIPEVRQIYPETFGITLVVPRSVVGPGNRPGGAPTTP</sequence>
<dbReference type="InterPro" id="IPR033764">
    <property type="entry name" value="Sdr_B"/>
</dbReference>
<dbReference type="Pfam" id="PF01345">
    <property type="entry name" value="DUF11"/>
    <property type="match status" value="2"/>
</dbReference>
<dbReference type="Proteomes" id="UP001193081">
    <property type="component" value="Unassembled WGS sequence"/>
</dbReference>
<evidence type="ECO:0000259" key="4">
    <source>
        <dbReference type="Pfam" id="PF01345"/>
    </source>
</evidence>
<evidence type="ECO:0000256" key="1">
    <source>
        <dbReference type="ARBA" id="ARBA00004613"/>
    </source>
</evidence>
<feature type="domain" description="SD-repeat containing protein B" evidence="5">
    <location>
        <begin position="545"/>
        <end position="655"/>
    </location>
</feature>
<comment type="subcellular location">
    <subcellularLocation>
        <location evidence="1">Secreted</location>
    </subcellularLocation>
</comment>
<gene>
    <name evidence="6" type="ORF">EYB53_004840</name>
</gene>
<dbReference type="PANTHER" id="PTHR34819:SF5">
    <property type="entry name" value="CONSERVED REPEAT DOMAIN PROTEIN"/>
    <property type="match status" value="1"/>
</dbReference>
<dbReference type="NCBIfam" id="TIGR01451">
    <property type="entry name" value="B_ant_repeat"/>
    <property type="match status" value="1"/>
</dbReference>
<dbReference type="InterPro" id="IPR001434">
    <property type="entry name" value="OmcB-like_DUF11"/>
</dbReference>
<dbReference type="InterPro" id="IPR051172">
    <property type="entry name" value="Chlamydia_OmcB"/>
</dbReference>
<keyword evidence="2" id="KW-0964">Secreted</keyword>
<dbReference type="SUPFAM" id="SSF117074">
    <property type="entry name" value="Hypothetical protein PA1324"/>
    <property type="match status" value="2"/>
</dbReference>
<feature type="domain" description="DUF11" evidence="4">
    <location>
        <begin position="815"/>
        <end position="934"/>
    </location>
</feature>
<keyword evidence="7" id="KW-1185">Reference proteome</keyword>
<dbReference type="Gene3D" id="2.60.40.10">
    <property type="entry name" value="Immunoglobulins"/>
    <property type="match status" value="3"/>
</dbReference>
<dbReference type="PANTHER" id="PTHR34819">
    <property type="entry name" value="LARGE CYSTEINE-RICH PERIPLASMIC PROTEIN OMCB"/>
    <property type="match status" value="1"/>
</dbReference>
<name>A0ABS4D6H0_9CHLR</name>
<dbReference type="RefSeq" id="WP_167857261.1">
    <property type="nucleotide sequence ID" value="NZ_SIJK02000006.1"/>
</dbReference>
<keyword evidence="3" id="KW-0732">Signal</keyword>
<dbReference type="SUPFAM" id="SSF63829">
    <property type="entry name" value="Calcium-dependent phosphotriesterase"/>
    <property type="match status" value="1"/>
</dbReference>
<evidence type="ECO:0000259" key="5">
    <source>
        <dbReference type="Pfam" id="PF17210"/>
    </source>
</evidence>
<evidence type="ECO:0000313" key="7">
    <source>
        <dbReference type="Proteomes" id="UP001193081"/>
    </source>
</evidence>
<feature type="domain" description="SD-repeat containing protein B" evidence="5">
    <location>
        <begin position="695"/>
        <end position="810"/>
    </location>
</feature>
<dbReference type="EMBL" id="SIJK02000006">
    <property type="protein sequence ID" value="MBP1465027.1"/>
    <property type="molecule type" value="Genomic_DNA"/>
</dbReference>
<dbReference type="Pfam" id="PF17210">
    <property type="entry name" value="SdrD_B"/>
    <property type="match status" value="2"/>
</dbReference>
<proteinExistence type="predicted"/>
<dbReference type="InterPro" id="IPR047589">
    <property type="entry name" value="DUF11_rpt"/>
</dbReference>
<evidence type="ECO:0000256" key="3">
    <source>
        <dbReference type="ARBA" id="ARBA00022729"/>
    </source>
</evidence>
<dbReference type="InterPro" id="IPR013783">
    <property type="entry name" value="Ig-like_fold"/>
</dbReference>
<feature type="domain" description="DUF11" evidence="4">
    <location>
        <begin position="942"/>
        <end position="1059"/>
    </location>
</feature>
<accession>A0ABS4D6H0</accession>
<evidence type="ECO:0000313" key="6">
    <source>
        <dbReference type="EMBL" id="MBP1465027.1"/>
    </source>
</evidence>
<evidence type="ECO:0000256" key="2">
    <source>
        <dbReference type="ARBA" id="ARBA00022525"/>
    </source>
</evidence>
<organism evidence="6 7">
    <name type="scientific">Candidatus Chloroploca mongolica</name>
    <dbReference type="NCBI Taxonomy" id="2528176"/>
    <lineage>
        <taxon>Bacteria</taxon>
        <taxon>Bacillati</taxon>
        <taxon>Chloroflexota</taxon>
        <taxon>Chloroflexia</taxon>
        <taxon>Chloroflexales</taxon>
        <taxon>Chloroflexineae</taxon>
        <taxon>Oscillochloridaceae</taxon>
        <taxon>Candidatus Chloroploca</taxon>
    </lineage>
</organism>